<dbReference type="PROSITE" id="PS51666">
    <property type="entry name" value="QLQ"/>
    <property type="match status" value="1"/>
</dbReference>
<comment type="similarity">
    <text evidence="2 5">Belongs to the GRF family.</text>
</comment>
<protein>
    <recommendedName>
        <fullName evidence="5">Growth-regulating factor</fullName>
    </recommendedName>
</protein>
<dbReference type="InterPro" id="IPR014978">
    <property type="entry name" value="Gln-Leu-Gln_QLQ"/>
</dbReference>
<feature type="region of interest" description="Disordered" evidence="6">
    <location>
        <begin position="26"/>
        <end position="53"/>
    </location>
</feature>
<comment type="domain">
    <text evidence="5">The QLQ domain and WRC domain may be involved in protein-protein interaction and DNA-binding, respectively.</text>
</comment>
<dbReference type="Proteomes" id="UP001161247">
    <property type="component" value="Chromosome 6"/>
</dbReference>
<evidence type="ECO:0000256" key="1">
    <source>
        <dbReference type="ARBA" id="ARBA00004123"/>
    </source>
</evidence>
<gene>
    <name evidence="9" type="ORF">OLC1_LOCUS18695</name>
</gene>
<keyword evidence="3 4" id="KW-0539">Nucleus</keyword>
<dbReference type="PANTHER" id="PTHR31602">
    <property type="entry name" value="GROWTH-REGULATING FACTOR 5"/>
    <property type="match status" value="1"/>
</dbReference>
<dbReference type="GO" id="GO:0099402">
    <property type="term" value="P:plant organ development"/>
    <property type="evidence" value="ECO:0007669"/>
    <property type="project" value="UniProtKB-ARBA"/>
</dbReference>
<proteinExistence type="inferred from homology"/>
<evidence type="ECO:0000256" key="2">
    <source>
        <dbReference type="ARBA" id="ARBA00008122"/>
    </source>
</evidence>
<keyword evidence="5" id="KW-0010">Activator</keyword>
<dbReference type="GO" id="GO:0005524">
    <property type="term" value="F:ATP binding"/>
    <property type="evidence" value="ECO:0007669"/>
    <property type="project" value="UniProtKB-UniRule"/>
</dbReference>
<feature type="domain" description="QLQ" evidence="7">
    <location>
        <begin position="147"/>
        <end position="182"/>
    </location>
</feature>
<dbReference type="AlphaFoldDB" id="A0AAV1DTM1"/>
<name>A0AAV1DTM1_OLDCO</name>
<sequence>MDFGLITSETGGGVGGNVGSESFGISSTTTVRKSQGSGVLKTQRSGSAQESWRVNKSAKTDEFCLFSQAHSPGLLRSGSGLTGNNGQTMISFSSQSQGPVFSDEDASKSSTFPFFLAPPDPLCSKTSGFAAEKSSEMRGPFTKFRGPFTPSQWMELEHQALIYKHIMANVPVPSHLLIPLRKAFNPYAFSSYSSGSYGSNSLGWGSFHLGFSGSTDPEPGRCRRTDGKKWRCSRDAVPDQKYCERHINRGRHRSRKPVEGQIGQAVSGSTASKVASIASASAASMMSSSSISNSLGAVQHHLKNLQSGAANASTDNLMSRMQDLQGLSMGGDALSFNPKNSTFSSQKEQVLFGGSEFGVLSPDSLLNPSQKSSRMMNSKNSDSFLGFNNQDATNQHPLRHFIDNWPKDQSDRASVTWPEELKSDWTQLSMSIPMSAADFSSSSNSPRQEKPTLSPLRLARETDPIQMGLSVNNRELMSESNQQKEANWLPVAWGNSVVGGPLGEVLNSTSISTAGSMKNNTTSALNLVTEAWDNSAQMGCSPTGVLQKSTLFVSLSNSSSGGSPRADNHNNKVAGRTGSGFLCDDLLGNSSASIPSL</sequence>
<dbReference type="GO" id="GO:0006351">
    <property type="term" value="P:DNA-templated transcription"/>
    <property type="evidence" value="ECO:0007669"/>
    <property type="project" value="UniProtKB-UniRule"/>
</dbReference>
<feature type="short sequence motif" description="Bipartite nuclear localization signal" evidence="4">
    <location>
        <begin position="221"/>
        <end position="231"/>
    </location>
</feature>
<evidence type="ECO:0000259" key="8">
    <source>
        <dbReference type="PROSITE" id="PS51667"/>
    </source>
</evidence>
<dbReference type="SMART" id="SM00951">
    <property type="entry name" value="QLQ"/>
    <property type="match status" value="1"/>
</dbReference>
<evidence type="ECO:0000256" key="3">
    <source>
        <dbReference type="ARBA" id="ARBA00023242"/>
    </source>
</evidence>
<keyword evidence="10" id="KW-1185">Reference proteome</keyword>
<dbReference type="GO" id="GO:0005634">
    <property type="term" value="C:nucleus"/>
    <property type="evidence" value="ECO:0007669"/>
    <property type="project" value="UniProtKB-SubCell"/>
</dbReference>
<dbReference type="GO" id="GO:0006355">
    <property type="term" value="P:regulation of DNA-templated transcription"/>
    <property type="evidence" value="ECO:0007669"/>
    <property type="project" value="InterPro"/>
</dbReference>
<evidence type="ECO:0000313" key="10">
    <source>
        <dbReference type="Proteomes" id="UP001161247"/>
    </source>
</evidence>
<organism evidence="9 10">
    <name type="scientific">Oldenlandia corymbosa var. corymbosa</name>
    <dbReference type="NCBI Taxonomy" id="529605"/>
    <lineage>
        <taxon>Eukaryota</taxon>
        <taxon>Viridiplantae</taxon>
        <taxon>Streptophyta</taxon>
        <taxon>Embryophyta</taxon>
        <taxon>Tracheophyta</taxon>
        <taxon>Spermatophyta</taxon>
        <taxon>Magnoliopsida</taxon>
        <taxon>eudicotyledons</taxon>
        <taxon>Gunneridae</taxon>
        <taxon>Pentapetalae</taxon>
        <taxon>asterids</taxon>
        <taxon>lamiids</taxon>
        <taxon>Gentianales</taxon>
        <taxon>Rubiaceae</taxon>
        <taxon>Rubioideae</taxon>
        <taxon>Spermacoceae</taxon>
        <taxon>Hedyotis-Oldenlandia complex</taxon>
        <taxon>Oldenlandia</taxon>
    </lineage>
</organism>
<evidence type="ECO:0000256" key="6">
    <source>
        <dbReference type="SAM" id="MobiDB-lite"/>
    </source>
</evidence>
<dbReference type="PROSITE" id="PS51667">
    <property type="entry name" value="WRC"/>
    <property type="match status" value="1"/>
</dbReference>
<evidence type="ECO:0000256" key="4">
    <source>
        <dbReference type="PROSITE-ProRule" id="PRU01002"/>
    </source>
</evidence>
<dbReference type="EMBL" id="OX459123">
    <property type="protein sequence ID" value="CAI9111236.1"/>
    <property type="molecule type" value="Genomic_DNA"/>
</dbReference>
<evidence type="ECO:0000313" key="9">
    <source>
        <dbReference type="EMBL" id="CAI9111236.1"/>
    </source>
</evidence>
<evidence type="ECO:0000256" key="5">
    <source>
        <dbReference type="RuleBase" id="RU367127"/>
    </source>
</evidence>
<evidence type="ECO:0000259" key="7">
    <source>
        <dbReference type="PROSITE" id="PS51666"/>
    </source>
</evidence>
<feature type="short sequence motif" description="Bipartite nuclear localization signal" evidence="4">
    <location>
        <begin position="249"/>
        <end position="256"/>
    </location>
</feature>
<dbReference type="Pfam" id="PF08879">
    <property type="entry name" value="WRC"/>
    <property type="match status" value="1"/>
</dbReference>
<comment type="subcellular location">
    <subcellularLocation>
        <location evidence="1 4 5">Nucleus</location>
    </subcellularLocation>
</comment>
<comment type="function">
    <text evidence="5">Transcription activator.</text>
</comment>
<keyword evidence="5" id="KW-0805">Transcription regulation</keyword>
<feature type="domain" description="WRC" evidence="8">
    <location>
        <begin position="216"/>
        <end position="260"/>
    </location>
</feature>
<accession>A0AAV1DTM1</accession>
<dbReference type="InterPro" id="IPR031137">
    <property type="entry name" value="GRF"/>
</dbReference>
<keyword evidence="5" id="KW-0804">Transcription</keyword>
<dbReference type="InterPro" id="IPR014977">
    <property type="entry name" value="WRC_dom"/>
</dbReference>
<reference evidence="9" key="1">
    <citation type="submission" date="2023-03" db="EMBL/GenBank/DDBJ databases">
        <authorList>
            <person name="Julca I."/>
        </authorList>
    </citation>
    <scope>NUCLEOTIDE SEQUENCE</scope>
</reference>
<dbReference type="PANTHER" id="PTHR31602:SF42">
    <property type="entry name" value="GROWTH-REGULATING FACTOR 2"/>
    <property type="match status" value="1"/>
</dbReference>
<dbReference type="Pfam" id="PF08880">
    <property type="entry name" value="QLQ"/>
    <property type="match status" value="1"/>
</dbReference>